<dbReference type="AlphaFoldDB" id="A0A8R7V779"/>
<reference evidence="1" key="2">
    <citation type="submission" date="2018-03" db="EMBL/GenBank/DDBJ databases">
        <title>The Triticum urartu genome reveals the dynamic nature of wheat genome evolution.</title>
        <authorList>
            <person name="Ling H."/>
            <person name="Ma B."/>
            <person name="Shi X."/>
            <person name="Liu H."/>
            <person name="Dong L."/>
            <person name="Sun H."/>
            <person name="Cao Y."/>
            <person name="Gao Q."/>
            <person name="Zheng S."/>
            <person name="Li Y."/>
            <person name="Yu Y."/>
            <person name="Du H."/>
            <person name="Qi M."/>
            <person name="Li Y."/>
            <person name="Yu H."/>
            <person name="Cui Y."/>
            <person name="Wang N."/>
            <person name="Chen C."/>
            <person name="Wu H."/>
            <person name="Zhao Y."/>
            <person name="Zhang J."/>
            <person name="Li Y."/>
            <person name="Zhou W."/>
            <person name="Zhang B."/>
            <person name="Hu W."/>
            <person name="Eijk M."/>
            <person name="Tang J."/>
            <person name="Witsenboer H."/>
            <person name="Zhao S."/>
            <person name="Li Z."/>
            <person name="Zhang A."/>
            <person name="Wang D."/>
            <person name="Liang C."/>
        </authorList>
    </citation>
    <scope>NUCLEOTIDE SEQUENCE [LARGE SCALE GENOMIC DNA]</scope>
    <source>
        <strain evidence="1">cv. G1812</strain>
    </source>
</reference>
<accession>A0A8R7V779</accession>
<dbReference type="Gramene" id="TuG1812G0700002851.01.T03">
    <property type="protein sequence ID" value="TuG1812G0700002851.01.T03"/>
    <property type="gene ID" value="TuG1812G0700002851.01"/>
</dbReference>
<keyword evidence="2" id="KW-1185">Reference proteome</keyword>
<organism evidence="1 2">
    <name type="scientific">Triticum urartu</name>
    <name type="common">Red wild einkorn</name>
    <name type="synonym">Crithodium urartu</name>
    <dbReference type="NCBI Taxonomy" id="4572"/>
    <lineage>
        <taxon>Eukaryota</taxon>
        <taxon>Viridiplantae</taxon>
        <taxon>Streptophyta</taxon>
        <taxon>Embryophyta</taxon>
        <taxon>Tracheophyta</taxon>
        <taxon>Spermatophyta</taxon>
        <taxon>Magnoliopsida</taxon>
        <taxon>Liliopsida</taxon>
        <taxon>Poales</taxon>
        <taxon>Poaceae</taxon>
        <taxon>BOP clade</taxon>
        <taxon>Pooideae</taxon>
        <taxon>Triticodae</taxon>
        <taxon>Triticeae</taxon>
        <taxon>Triticinae</taxon>
        <taxon>Triticum</taxon>
    </lineage>
</organism>
<reference evidence="1" key="3">
    <citation type="submission" date="2022-06" db="UniProtKB">
        <authorList>
            <consortium name="EnsemblPlants"/>
        </authorList>
    </citation>
    <scope>IDENTIFICATION</scope>
</reference>
<proteinExistence type="predicted"/>
<reference evidence="2" key="1">
    <citation type="journal article" date="2013" name="Nature">
        <title>Draft genome of the wheat A-genome progenitor Triticum urartu.</title>
        <authorList>
            <person name="Ling H.Q."/>
            <person name="Zhao S."/>
            <person name="Liu D."/>
            <person name="Wang J."/>
            <person name="Sun H."/>
            <person name="Zhang C."/>
            <person name="Fan H."/>
            <person name="Li D."/>
            <person name="Dong L."/>
            <person name="Tao Y."/>
            <person name="Gao C."/>
            <person name="Wu H."/>
            <person name="Li Y."/>
            <person name="Cui Y."/>
            <person name="Guo X."/>
            <person name="Zheng S."/>
            <person name="Wang B."/>
            <person name="Yu K."/>
            <person name="Liang Q."/>
            <person name="Yang W."/>
            <person name="Lou X."/>
            <person name="Chen J."/>
            <person name="Feng M."/>
            <person name="Jian J."/>
            <person name="Zhang X."/>
            <person name="Luo G."/>
            <person name="Jiang Y."/>
            <person name="Liu J."/>
            <person name="Wang Z."/>
            <person name="Sha Y."/>
            <person name="Zhang B."/>
            <person name="Wu H."/>
            <person name="Tang D."/>
            <person name="Shen Q."/>
            <person name="Xue P."/>
            <person name="Zou S."/>
            <person name="Wang X."/>
            <person name="Liu X."/>
            <person name="Wang F."/>
            <person name="Yang Y."/>
            <person name="An X."/>
            <person name="Dong Z."/>
            <person name="Zhang K."/>
            <person name="Zhang X."/>
            <person name="Luo M.C."/>
            <person name="Dvorak J."/>
            <person name="Tong Y."/>
            <person name="Wang J."/>
            <person name="Yang H."/>
            <person name="Li Z."/>
            <person name="Wang D."/>
            <person name="Zhang A."/>
            <person name="Wang J."/>
        </authorList>
    </citation>
    <scope>NUCLEOTIDE SEQUENCE</scope>
    <source>
        <strain evidence="2">cv. G1812</strain>
    </source>
</reference>
<evidence type="ECO:0000313" key="2">
    <source>
        <dbReference type="Proteomes" id="UP000015106"/>
    </source>
</evidence>
<sequence>MMKPEKTFQKMKIRKDNPAAISRQAMHCALKFCQYPGGKCRSTVFGAGCPSSSIRSMFSLQKQGRSSGKFLHSPLQPHILLCVNLYPTPMLLGFVPLLF</sequence>
<protein>
    <submittedName>
        <fullName evidence="1">Uncharacterized protein</fullName>
    </submittedName>
</protein>
<name>A0A8R7V779_TRIUA</name>
<evidence type="ECO:0000313" key="1">
    <source>
        <dbReference type="EnsemblPlants" id="TuG1812G0700002851.01.T03"/>
    </source>
</evidence>
<dbReference type="EnsemblPlants" id="TuG1812G0700002851.01.T03">
    <property type="protein sequence ID" value="TuG1812G0700002851.01.T03"/>
    <property type="gene ID" value="TuG1812G0700002851.01"/>
</dbReference>
<dbReference type="Proteomes" id="UP000015106">
    <property type="component" value="Chromosome 7"/>
</dbReference>